<reference evidence="9 10" key="1">
    <citation type="submission" date="2020-08" db="EMBL/GenBank/DDBJ databases">
        <title>Genomic Encyclopedia of Type Strains, Phase III (KMG-III): the genomes of soil and plant-associated and newly described type strains.</title>
        <authorList>
            <person name="Whitman W."/>
        </authorList>
    </citation>
    <scope>NUCLEOTIDE SEQUENCE [LARGE SCALE GENOMIC DNA]</scope>
    <source>
        <strain evidence="9 10">CECT 8654</strain>
    </source>
</reference>
<dbReference type="EMBL" id="JACHWY010000001">
    <property type="protein sequence ID" value="MBB3046599.1"/>
    <property type="molecule type" value="Genomic_DNA"/>
</dbReference>
<dbReference type="PANTHER" id="PTHR34702">
    <property type="entry name" value="NA(+)/H(+) ANTIPORTER SUBUNIT F1"/>
    <property type="match status" value="1"/>
</dbReference>
<keyword evidence="6 8" id="KW-1133">Transmembrane helix</keyword>
<keyword evidence="7 8" id="KW-0472">Membrane</keyword>
<feature type="transmembrane region" description="Helical" evidence="8">
    <location>
        <begin position="60"/>
        <end position="79"/>
    </location>
</feature>
<dbReference type="AlphaFoldDB" id="A0A7W4W3A9"/>
<evidence type="ECO:0000313" key="9">
    <source>
        <dbReference type="EMBL" id="MBB3046599.1"/>
    </source>
</evidence>
<evidence type="ECO:0000313" key="10">
    <source>
        <dbReference type="Proteomes" id="UP000537130"/>
    </source>
</evidence>
<dbReference type="GO" id="GO:0015385">
    <property type="term" value="F:sodium:proton antiporter activity"/>
    <property type="evidence" value="ECO:0007669"/>
    <property type="project" value="TreeGrafter"/>
</dbReference>
<keyword evidence="3" id="KW-0813">Transport</keyword>
<dbReference type="PANTHER" id="PTHR34702:SF1">
    <property type="entry name" value="NA(+)_H(+) ANTIPORTER SUBUNIT F"/>
    <property type="match status" value="1"/>
</dbReference>
<evidence type="ECO:0000256" key="3">
    <source>
        <dbReference type="ARBA" id="ARBA00022448"/>
    </source>
</evidence>
<evidence type="ECO:0000256" key="7">
    <source>
        <dbReference type="ARBA" id="ARBA00023136"/>
    </source>
</evidence>
<dbReference type="RefSeq" id="WP_183409284.1">
    <property type="nucleotide sequence ID" value="NZ_JACHWY010000001.1"/>
</dbReference>
<accession>A0A7W4W3A9</accession>
<evidence type="ECO:0000256" key="6">
    <source>
        <dbReference type="ARBA" id="ARBA00022989"/>
    </source>
</evidence>
<gene>
    <name evidence="9" type="ORF">FHR99_000835</name>
</gene>
<dbReference type="GO" id="GO:0005886">
    <property type="term" value="C:plasma membrane"/>
    <property type="evidence" value="ECO:0007669"/>
    <property type="project" value="UniProtKB-SubCell"/>
</dbReference>
<protein>
    <submittedName>
        <fullName evidence="9">Multicomponent Na+:H+ antiporter subunit F</fullName>
    </submittedName>
</protein>
<evidence type="ECO:0000256" key="4">
    <source>
        <dbReference type="ARBA" id="ARBA00022475"/>
    </source>
</evidence>
<name>A0A7W4W3A9_9GAMM</name>
<keyword evidence="5 8" id="KW-0812">Transmembrane</keyword>
<organism evidence="9 10">
    <name type="scientific">Litorivivens lipolytica</name>
    <dbReference type="NCBI Taxonomy" id="1524264"/>
    <lineage>
        <taxon>Bacteria</taxon>
        <taxon>Pseudomonadati</taxon>
        <taxon>Pseudomonadota</taxon>
        <taxon>Gammaproteobacteria</taxon>
        <taxon>Litorivivens</taxon>
    </lineage>
</organism>
<evidence type="ECO:0000256" key="2">
    <source>
        <dbReference type="ARBA" id="ARBA00009212"/>
    </source>
</evidence>
<evidence type="ECO:0000256" key="5">
    <source>
        <dbReference type="ARBA" id="ARBA00022692"/>
    </source>
</evidence>
<keyword evidence="4" id="KW-1003">Cell membrane</keyword>
<keyword evidence="10" id="KW-1185">Reference proteome</keyword>
<evidence type="ECO:0000256" key="1">
    <source>
        <dbReference type="ARBA" id="ARBA00004651"/>
    </source>
</evidence>
<dbReference type="Pfam" id="PF04066">
    <property type="entry name" value="MrpF_PhaF"/>
    <property type="match status" value="1"/>
</dbReference>
<evidence type="ECO:0000256" key="8">
    <source>
        <dbReference type="SAM" id="Phobius"/>
    </source>
</evidence>
<dbReference type="Proteomes" id="UP000537130">
    <property type="component" value="Unassembled WGS sequence"/>
</dbReference>
<comment type="similarity">
    <text evidence="2">Belongs to the CPA3 antiporters (TC 2.A.63) subunit F family.</text>
</comment>
<dbReference type="InterPro" id="IPR007208">
    <property type="entry name" value="MrpF/PhaF-like"/>
</dbReference>
<comment type="subcellular location">
    <subcellularLocation>
        <location evidence="1">Cell membrane</location>
        <topology evidence="1">Multi-pass membrane protein</topology>
    </subcellularLocation>
</comment>
<feature type="transmembrane region" description="Helical" evidence="8">
    <location>
        <begin position="31"/>
        <end position="53"/>
    </location>
</feature>
<proteinExistence type="inferred from homology"/>
<sequence>MILTVVALALIVVMAMAIARAFLGPTIYDRILAVNLFGTKTVLLIAVVSYIAGRPDFLDVALIYALINFISVIAVLRFFEYGSSKVNDKVGKDA</sequence>
<comment type="caution">
    <text evidence="9">The sequence shown here is derived from an EMBL/GenBank/DDBJ whole genome shotgun (WGS) entry which is preliminary data.</text>
</comment>